<accession>A0AA38KNK5</accession>
<dbReference type="AlphaFoldDB" id="A0AA38KNK5"/>
<dbReference type="Pfam" id="PF07534">
    <property type="entry name" value="TLD"/>
    <property type="match status" value="1"/>
</dbReference>
<dbReference type="SMART" id="SM00584">
    <property type="entry name" value="TLDc"/>
    <property type="match status" value="1"/>
</dbReference>
<evidence type="ECO:0000313" key="4">
    <source>
        <dbReference type="Proteomes" id="UP000824469"/>
    </source>
</evidence>
<dbReference type="PROSITE" id="PS51886">
    <property type="entry name" value="TLDC"/>
    <property type="match status" value="1"/>
</dbReference>
<proteinExistence type="predicted"/>
<feature type="domain" description="TLDc" evidence="2">
    <location>
        <begin position="264"/>
        <end position="470"/>
    </location>
</feature>
<organism evidence="3 4">
    <name type="scientific">Taxus chinensis</name>
    <name type="common">Chinese yew</name>
    <name type="synonym">Taxus wallichiana var. chinensis</name>
    <dbReference type="NCBI Taxonomy" id="29808"/>
    <lineage>
        <taxon>Eukaryota</taxon>
        <taxon>Viridiplantae</taxon>
        <taxon>Streptophyta</taxon>
        <taxon>Embryophyta</taxon>
        <taxon>Tracheophyta</taxon>
        <taxon>Spermatophyta</taxon>
        <taxon>Pinopsida</taxon>
        <taxon>Pinidae</taxon>
        <taxon>Conifers II</taxon>
        <taxon>Cupressales</taxon>
        <taxon>Taxaceae</taxon>
        <taxon>Taxus</taxon>
    </lineage>
</organism>
<gene>
    <name evidence="3" type="ORF">KI387_035582</name>
</gene>
<evidence type="ECO:0000313" key="3">
    <source>
        <dbReference type="EMBL" id="KAH9307671.1"/>
    </source>
</evidence>
<protein>
    <recommendedName>
        <fullName evidence="2">TLDc domain-containing protein</fullName>
    </recommendedName>
</protein>
<evidence type="ECO:0000256" key="1">
    <source>
        <dbReference type="SAM" id="MobiDB-lite"/>
    </source>
</evidence>
<feature type="region of interest" description="Disordered" evidence="1">
    <location>
        <begin position="1"/>
        <end position="26"/>
    </location>
</feature>
<name>A0AA38KNK5_TAXCH</name>
<sequence>MATRVQMDGAEEAKRGQTEAPSTQNIMSSSHLEECFRCRFPKLEAKDYAVSAELPKLLSVLSPTIVSTFFTPEIGEVFWPAFLRGYDKCCKKTPPSLSINLLLRLFHEVRKRAEISSNLDFTDNDDKIGGHFSEENICEFLWFCWVMEHNAKFVHFCDNKMDENSLELPEIKSLVRSAIAAFSGSDLEQLHKEDLNETRMLDIEIPVQSLFSWILATIPGLAHCLPHYVQNALQRTSLGSMVAVHTSPQTEEVCSSAQNVVDSGLLTSGTAWAIALSFKPSLGGEHLMMSFMSVSHSRVLPDLLYRSSQHGKGMNRFWSQVSGYNGPILILISGSSTEEECDDLLCRRWIIGAFVNQGFENMDSFYGSFGCLFAVKPIFRSFLPAGREKNFVYSHLHPLGRVYEPHPKPVAIAFGGTLGNERVFLDEDFAKITIRHHVVDKTYHAGYLVPGQEYSTLEASVLGVEAWGLGGKVAEQEQTMFKQREQLFTEQRRKVDLKTFGNWEDSPEKIMMDLVSNPNRVQREDR</sequence>
<dbReference type="OMA" id="GNERIFM"/>
<keyword evidence="4" id="KW-1185">Reference proteome</keyword>
<comment type="caution">
    <text evidence="3">The sequence shown here is derived from an EMBL/GenBank/DDBJ whole genome shotgun (WGS) entry which is preliminary data.</text>
</comment>
<dbReference type="EMBL" id="JAHRHJ020000007">
    <property type="protein sequence ID" value="KAH9307671.1"/>
    <property type="molecule type" value="Genomic_DNA"/>
</dbReference>
<dbReference type="Proteomes" id="UP000824469">
    <property type="component" value="Unassembled WGS sequence"/>
</dbReference>
<dbReference type="InterPro" id="IPR006571">
    <property type="entry name" value="TLDc_dom"/>
</dbReference>
<evidence type="ECO:0000259" key="2">
    <source>
        <dbReference type="PROSITE" id="PS51886"/>
    </source>
</evidence>
<dbReference type="PANTHER" id="PTHR23354:SF104">
    <property type="entry name" value="TLD-DOMAIN CONTAINING NUCLEOLAR PROTEIN"/>
    <property type="match status" value="1"/>
</dbReference>
<reference evidence="3 4" key="1">
    <citation type="journal article" date="2021" name="Nat. Plants">
        <title>The Taxus genome provides insights into paclitaxel biosynthesis.</title>
        <authorList>
            <person name="Xiong X."/>
            <person name="Gou J."/>
            <person name="Liao Q."/>
            <person name="Li Y."/>
            <person name="Zhou Q."/>
            <person name="Bi G."/>
            <person name="Li C."/>
            <person name="Du R."/>
            <person name="Wang X."/>
            <person name="Sun T."/>
            <person name="Guo L."/>
            <person name="Liang H."/>
            <person name="Lu P."/>
            <person name="Wu Y."/>
            <person name="Zhang Z."/>
            <person name="Ro D.K."/>
            <person name="Shang Y."/>
            <person name="Huang S."/>
            <person name="Yan J."/>
        </authorList>
    </citation>
    <scope>NUCLEOTIDE SEQUENCE [LARGE SCALE GENOMIC DNA]</scope>
    <source>
        <strain evidence="3">Ta-2019</strain>
    </source>
</reference>
<dbReference type="PANTHER" id="PTHR23354">
    <property type="entry name" value="NUCLEOLAR PROTEIN 7/ESTROGEN RECEPTOR COACTIVATOR-RELATED"/>
    <property type="match status" value="1"/>
</dbReference>